<accession>W0DZI4</accession>
<dbReference type="KEGG" id="mpur:MARPU_08280"/>
<evidence type="ECO:0000313" key="2">
    <source>
        <dbReference type="Proteomes" id="UP000005275"/>
    </source>
</evidence>
<dbReference type="AlphaFoldDB" id="W0DZI4"/>
<evidence type="ECO:0008006" key="3">
    <source>
        <dbReference type="Google" id="ProtNLM"/>
    </source>
</evidence>
<organism evidence="1 2">
    <name type="scientific">Marichromatium purpuratum 984</name>
    <dbReference type="NCBI Taxonomy" id="765910"/>
    <lineage>
        <taxon>Bacteria</taxon>
        <taxon>Pseudomonadati</taxon>
        <taxon>Pseudomonadota</taxon>
        <taxon>Gammaproteobacteria</taxon>
        <taxon>Chromatiales</taxon>
        <taxon>Chromatiaceae</taxon>
        <taxon>Marichromatium</taxon>
    </lineage>
</organism>
<dbReference type="EMBL" id="CP007031">
    <property type="protein sequence ID" value="AHF03867.1"/>
    <property type="molecule type" value="Genomic_DNA"/>
</dbReference>
<dbReference type="HOGENOM" id="CLU_972667_0_0_6"/>
<reference evidence="1 2" key="1">
    <citation type="submission" date="2013-12" db="EMBL/GenBank/DDBJ databases">
        <authorList>
            <consortium name="DOE Joint Genome Institute"/>
            <person name="Bryant D.A."/>
            <person name="Huntemann M."/>
            <person name="Han J."/>
            <person name="Chen A."/>
            <person name="Kyrpides N."/>
            <person name="Mavromatis K."/>
            <person name="Markowitz V."/>
            <person name="Palaniappan K."/>
            <person name="Ivanova N."/>
            <person name="Schaumberg A."/>
            <person name="Pati A."/>
            <person name="Liolios K."/>
            <person name="Nordberg H.P."/>
            <person name="Cantor M.N."/>
            <person name="Hua S.X."/>
            <person name="Woyke T."/>
        </authorList>
    </citation>
    <scope>NUCLEOTIDE SEQUENCE [LARGE SCALE GENOMIC DNA]</scope>
    <source>
        <strain evidence="1 2">984</strain>
    </source>
</reference>
<gene>
    <name evidence="1" type="ORF">MARPU_08280</name>
</gene>
<protein>
    <recommendedName>
        <fullName evidence="3">Polysaccharide pyruvyl transferase domain-containing protein</fullName>
    </recommendedName>
</protein>
<dbReference type="eggNOG" id="ENOG502ZB27">
    <property type="taxonomic scope" value="Bacteria"/>
</dbReference>
<dbReference type="Proteomes" id="UP000005275">
    <property type="component" value="Chromosome"/>
</dbReference>
<evidence type="ECO:0000313" key="1">
    <source>
        <dbReference type="EMBL" id="AHF03867.1"/>
    </source>
</evidence>
<proteinExistence type="predicted"/>
<keyword evidence="2" id="KW-1185">Reference proteome</keyword>
<name>W0DZI4_MARPU</name>
<dbReference type="STRING" id="765910.MARPU_08280"/>
<sequence>MPAHKMRRIINFHRDDPNIGDQMSAPTRYFDFPDHEVVRADLIDETSLDLDEAIVILGGGGLLDTFFLPAIERIRTATRTGRLIAWGVGQQLDTGPWWQRYPEFPYARFLEGFDLVGIRDDGFAHPWVPCASCMHPIFDAPPAPHHEFVVFSHRSRPLPILEWPNLRNDQADFEETIAFLASGETIITSSYHGLYWGMLLGRRVLAFPFNSKFLTLRHPPTLYPAIWERPGRLQRLLGRLRARTPSPYVCRDVQGWRLLAGASRAQPEMLEACRASNRAFHQRVLELIDQSD</sequence>